<dbReference type="Proteomes" id="UP000760480">
    <property type="component" value="Unassembled WGS sequence"/>
</dbReference>
<organism evidence="1 2">
    <name type="scientific">Candidatus Competibacter phosphatis</name>
    <dbReference type="NCBI Taxonomy" id="221280"/>
    <lineage>
        <taxon>Bacteria</taxon>
        <taxon>Pseudomonadati</taxon>
        <taxon>Pseudomonadota</taxon>
        <taxon>Gammaproteobacteria</taxon>
        <taxon>Candidatus Competibacteraceae</taxon>
        <taxon>Candidatus Competibacter</taxon>
    </lineage>
</organism>
<evidence type="ECO:0000313" key="2">
    <source>
        <dbReference type="Proteomes" id="UP000760480"/>
    </source>
</evidence>
<name>A0ABX1TNC0_9GAMM</name>
<evidence type="ECO:0000313" key="1">
    <source>
        <dbReference type="EMBL" id="NMQ19559.1"/>
    </source>
</evidence>
<proteinExistence type="predicted"/>
<dbReference type="EMBL" id="SPMZ01000028">
    <property type="protein sequence ID" value="NMQ19559.1"/>
    <property type="molecule type" value="Genomic_DNA"/>
</dbReference>
<protein>
    <submittedName>
        <fullName evidence="1">VWA domain-containing protein</fullName>
    </submittedName>
</protein>
<comment type="caution">
    <text evidence="1">The sequence shown here is derived from an EMBL/GenBank/DDBJ whole genome shotgun (WGS) entry which is preliminary data.</text>
</comment>
<sequence length="305" mass="33479">MGTARWNPSDWTSYAKSTAHKTTDAVFASRGMDKVLDPLGAVMRESRDSDLNPASTAIVVGLDVTGSMGMIADALARKGLGTMVEEILARKPVSDPHILCAGIGDVLYDRAPLQVTQFEADIRIARQLEKIWLEKGGGGNSCESYTLPWYFAALHTSIDCFEKRGKKGYLFTVGDEEPPRDLPAKAIARFIGDRPQRDFSSHELLTMVSRMYHVFHVIVEEGSHARRDPHGVRSRWVDLLGQRVIGLSDHTKLAEVIVSAIEVNEGRDRDRVAKSWSSRQTALVVQRAVGGLTPSPGPAAGVVRF</sequence>
<gene>
    <name evidence="1" type="ORF">E4P82_10360</name>
</gene>
<keyword evidence="2" id="KW-1185">Reference proteome</keyword>
<accession>A0ABX1TNC0</accession>
<reference evidence="1 2" key="1">
    <citation type="submission" date="2019-03" db="EMBL/GenBank/DDBJ databases">
        <title>Metabolic reconstructions from genomes of highly enriched 'Candidatus Accumulibacter' and 'Candidatus Competibacter' bioreactor populations.</title>
        <authorList>
            <person name="Annavajhala M.K."/>
            <person name="Welles L."/>
            <person name="Abbas B."/>
            <person name="Sorokin D."/>
            <person name="Park H."/>
            <person name="Van Loosdrecht M."/>
            <person name="Chandran K."/>
        </authorList>
    </citation>
    <scope>NUCLEOTIDE SEQUENCE [LARGE SCALE GENOMIC DNA]</scope>
    <source>
        <strain evidence="1 2">SBR_G</strain>
    </source>
</reference>
<dbReference type="RefSeq" id="WP_169248812.1">
    <property type="nucleotide sequence ID" value="NZ_SPMZ01000028.1"/>
</dbReference>